<organism evidence="2 3">
    <name type="scientific">Caldimonas brevitalea</name>
    <dbReference type="NCBI Taxonomy" id="413882"/>
    <lineage>
        <taxon>Bacteria</taxon>
        <taxon>Pseudomonadati</taxon>
        <taxon>Pseudomonadota</taxon>
        <taxon>Betaproteobacteria</taxon>
        <taxon>Burkholderiales</taxon>
        <taxon>Sphaerotilaceae</taxon>
        <taxon>Caldimonas</taxon>
    </lineage>
</organism>
<dbReference type="GO" id="GO:0003676">
    <property type="term" value="F:nucleic acid binding"/>
    <property type="evidence" value="ECO:0007669"/>
    <property type="project" value="InterPro"/>
</dbReference>
<evidence type="ECO:0008006" key="4">
    <source>
        <dbReference type="Google" id="ProtNLM"/>
    </source>
</evidence>
<evidence type="ECO:0000313" key="3">
    <source>
        <dbReference type="Proteomes" id="UP000035352"/>
    </source>
</evidence>
<dbReference type="STRING" id="413882.AAW51_2741"/>
<sequence length="643" mass="70945">MKRALVVPWGRLPTTRSAIPELLNDLTRWPTVDEDALPEAHRDNYRRREEAVRLFVQERDLPLQEIFQRTGVQRAQLYRMIARCLAVDSEGRLQGFRGLVPYKRLKAYERTAKVAPAAPRSRGGGAVGGFTGLLKRHPSLEAWLIQEARARHQALSGDAREVRKTVRRLHKQFLEQCRECGVREDEYPFNRALMGLRTLQEFVLRSKDRGSAGGAGTADARVPGAGASGSGFAEGQHEGPLAALPFDVIRFDAHGLDVRFTLRFTDSCGMDSVLELTRIFILVCLDVATRAVVGYHLALSNQYDSDDVAGAVRSCFGPRGRPLSAIAGLQVRDGAGFPSDLFDAARFPGWTWLQYDNTRATLPAATLDRLGDIVGCFVHAGPLGALDGGPDIAGRFFSSLARHRLRQVRGSTEDGASEPICPLADGSRDTAASRLMSVEELEQLVDVMLGDYNAEPQGVLGGRSPLKAMQDELEKPGLVIRQLGQTKRQQLIFLQEARYVTVRGKAAGAPRPHVNFQGVRYTSDMLANKPALVGQRIRVYFNTQDIRFLHAYCEDDSALGVLVASRSWRSTPHTLRQRQEILRLVRLGKLRFEEGEDALKAYRQATSGPPEPAEGPPRHGPSNLGKVKTEKPAAEGREVAPPE</sequence>
<dbReference type="InterPro" id="IPR036397">
    <property type="entry name" value="RNaseH_sf"/>
</dbReference>
<evidence type="ECO:0000313" key="2">
    <source>
        <dbReference type="EMBL" id="AKJ29432.1"/>
    </source>
</evidence>
<feature type="compositionally biased region" description="Pro residues" evidence="1">
    <location>
        <begin position="609"/>
        <end position="619"/>
    </location>
</feature>
<proteinExistence type="predicted"/>
<reference evidence="2 3" key="1">
    <citation type="submission" date="2015-05" db="EMBL/GenBank/DDBJ databases">
        <authorList>
            <person name="Tang B."/>
            <person name="Yu Y."/>
        </authorList>
    </citation>
    <scope>NUCLEOTIDE SEQUENCE [LARGE SCALE GENOMIC DNA]</scope>
    <source>
        <strain evidence="2 3">DSM 7029</strain>
    </source>
</reference>
<dbReference type="Proteomes" id="UP000035352">
    <property type="component" value="Chromosome"/>
</dbReference>
<dbReference type="OrthoDB" id="8736397at2"/>
<dbReference type="RefSeq" id="WP_157359878.1">
    <property type="nucleotide sequence ID" value="NZ_CP011371.1"/>
</dbReference>
<name>A0A0G3BJ81_9BURK</name>
<evidence type="ECO:0000256" key="1">
    <source>
        <dbReference type="SAM" id="MobiDB-lite"/>
    </source>
</evidence>
<gene>
    <name evidence="2" type="ORF">AAW51_2741</name>
</gene>
<dbReference type="AlphaFoldDB" id="A0A0G3BJ81"/>
<accession>A0A0G3BJ81</accession>
<dbReference type="Gene3D" id="3.30.420.10">
    <property type="entry name" value="Ribonuclease H-like superfamily/Ribonuclease H"/>
    <property type="match status" value="1"/>
</dbReference>
<feature type="region of interest" description="Disordered" evidence="1">
    <location>
        <begin position="598"/>
        <end position="643"/>
    </location>
</feature>
<keyword evidence="3" id="KW-1185">Reference proteome</keyword>
<dbReference type="EMBL" id="CP011371">
    <property type="protein sequence ID" value="AKJ29432.1"/>
    <property type="molecule type" value="Genomic_DNA"/>
</dbReference>
<feature type="compositionally biased region" description="Basic and acidic residues" evidence="1">
    <location>
        <begin position="627"/>
        <end position="643"/>
    </location>
</feature>
<dbReference type="KEGG" id="pbh:AAW51_2741"/>
<protein>
    <recommendedName>
        <fullName evidence="4">Integrase catalytic domain-containing protein</fullName>
    </recommendedName>
</protein>